<dbReference type="AlphaFoldDB" id="A0AAN6ZZ11"/>
<name>A0AAN6ZZ11_9PEZI</name>
<reference evidence="1" key="2">
    <citation type="submission" date="2023-05" db="EMBL/GenBank/DDBJ databases">
        <authorList>
            <consortium name="Lawrence Berkeley National Laboratory"/>
            <person name="Steindorff A."/>
            <person name="Hensen N."/>
            <person name="Bonometti L."/>
            <person name="Westerberg I."/>
            <person name="Brannstrom I.O."/>
            <person name="Guillou S."/>
            <person name="Cros-Aarteil S."/>
            <person name="Calhoun S."/>
            <person name="Haridas S."/>
            <person name="Kuo A."/>
            <person name="Mondo S."/>
            <person name="Pangilinan J."/>
            <person name="Riley R."/>
            <person name="Labutti K."/>
            <person name="Andreopoulos B."/>
            <person name="Lipzen A."/>
            <person name="Chen C."/>
            <person name="Yanf M."/>
            <person name="Daum C."/>
            <person name="Ng V."/>
            <person name="Clum A."/>
            <person name="Ohm R."/>
            <person name="Martin F."/>
            <person name="Silar P."/>
            <person name="Natvig D."/>
            <person name="Lalanne C."/>
            <person name="Gautier V."/>
            <person name="Ament-Velasquez S.L."/>
            <person name="Kruys A."/>
            <person name="Hutchinson M.I."/>
            <person name="Powell A.J."/>
            <person name="Barry K."/>
            <person name="Miller A.N."/>
            <person name="Grigoriev I.V."/>
            <person name="Debuchy R."/>
            <person name="Gladieux P."/>
            <person name="Thoren M.H."/>
            <person name="Johannesson H."/>
        </authorList>
    </citation>
    <scope>NUCLEOTIDE SEQUENCE</scope>
    <source>
        <strain evidence="1">CBS 538.74</strain>
    </source>
</reference>
<protein>
    <submittedName>
        <fullName evidence="1">Uncharacterized protein</fullName>
    </submittedName>
</protein>
<evidence type="ECO:0000313" key="1">
    <source>
        <dbReference type="EMBL" id="KAK4155423.1"/>
    </source>
</evidence>
<proteinExistence type="predicted"/>
<reference evidence="1" key="1">
    <citation type="journal article" date="2023" name="Mol. Phylogenet. Evol.">
        <title>Genome-scale phylogeny and comparative genomics of the fungal order Sordariales.</title>
        <authorList>
            <person name="Hensen N."/>
            <person name="Bonometti L."/>
            <person name="Westerberg I."/>
            <person name="Brannstrom I.O."/>
            <person name="Guillou S."/>
            <person name="Cros-Aarteil S."/>
            <person name="Calhoun S."/>
            <person name="Haridas S."/>
            <person name="Kuo A."/>
            <person name="Mondo S."/>
            <person name="Pangilinan J."/>
            <person name="Riley R."/>
            <person name="LaButti K."/>
            <person name="Andreopoulos B."/>
            <person name="Lipzen A."/>
            <person name="Chen C."/>
            <person name="Yan M."/>
            <person name="Daum C."/>
            <person name="Ng V."/>
            <person name="Clum A."/>
            <person name="Steindorff A."/>
            <person name="Ohm R.A."/>
            <person name="Martin F."/>
            <person name="Silar P."/>
            <person name="Natvig D.O."/>
            <person name="Lalanne C."/>
            <person name="Gautier V."/>
            <person name="Ament-Velasquez S.L."/>
            <person name="Kruys A."/>
            <person name="Hutchinson M.I."/>
            <person name="Powell A.J."/>
            <person name="Barry K."/>
            <person name="Miller A.N."/>
            <person name="Grigoriev I.V."/>
            <person name="Debuchy R."/>
            <person name="Gladieux P."/>
            <person name="Hiltunen Thoren M."/>
            <person name="Johannesson H."/>
        </authorList>
    </citation>
    <scope>NUCLEOTIDE SEQUENCE</scope>
    <source>
        <strain evidence="1">CBS 538.74</strain>
    </source>
</reference>
<comment type="caution">
    <text evidence="1">The sequence shown here is derived from an EMBL/GenBank/DDBJ whole genome shotgun (WGS) entry which is preliminary data.</text>
</comment>
<organism evidence="1 2">
    <name type="scientific">Chaetomidium leptoderma</name>
    <dbReference type="NCBI Taxonomy" id="669021"/>
    <lineage>
        <taxon>Eukaryota</taxon>
        <taxon>Fungi</taxon>
        <taxon>Dikarya</taxon>
        <taxon>Ascomycota</taxon>
        <taxon>Pezizomycotina</taxon>
        <taxon>Sordariomycetes</taxon>
        <taxon>Sordariomycetidae</taxon>
        <taxon>Sordariales</taxon>
        <taxon>Chaetomiaceae</taxon>
        <taxon>Chaetomidium</taxon>
    </lineage>
</organism>
<keyword evidence="2" id="KW-1185">Reference proteome</keyword>
<dbReference type="EMBL" id="MU856888">
    <property type="protein sequence ID" value="KAK4155423.1"/>
    <property type="molecule type" value="Genomic_DNA"/>
</dbReference>
<accession>A0AAN6ZZ11</accession>
<gene>
    <name evidence="1" type="ORF">C8A00DRAFT_13533</name>
</gene>
<sequence>MATSTTLRYSNPNVSTSVSAEQFPWESGVPVNKFWKGISWMVCIHFLGNFTTEELLILPIDAAITAGLNNKEKIQLLLKILQDRSSGGAIPVNSKAWNRLMYAIFILQKELRLTQEAGRSIRALVAAEEGSPSIVMKQALAHQLIDEWKFTEAEGLIRPACDEIDATSVGRNSPQGIGYRRTLLEAIWKQGVERRDEAFEMEEEIIARIEGMAGGEFAVYVDAEREELRNLMGDLAFKKLAC</sequence>
<dbReference type="Proteomes" id="UP001302745">
    <property type="component" value="Unassembled WGS sequence"/>
</dbReference>
<evidence type="ECO:0000313" key="2">
    <source>
        <dbReference type="Proteomes" id="UP001302745"/>
    </source>
</evidence>